<accession>A0A835HKF4</accession>
<gene>
    <name evidence="1" type="ORF">IFM89_001992</name>
</gene>
<evidence type="ECO:0000313" key="2">
    <source>
        <dbReference type="Proteomes" id="UP000631114"/>
    </source>
</evidence>
<keyword evidence="2" id="KW-1185">Reference proteome</keyword>
<reference evidence="1 2" key="1">
    <citation type="submission" date="2020-10" db="EMBL/GenBank/DDBJ databases">
        <title>The Coptis chinensis genome and diversification of protoberbering-type alkaloids.</title>
        <authorList>
            <person name="Wang B."/>
            <person name="Shu S."/>
            <person name="Song C."/>
            <person name="Liu Y."/>
        </authorList>
    </citation>
    <scope>NUCLEOTIDE SEQUENCE [LARGE SCALE GENOMIC DNA]</scope>
    <source>
        <strain evidence="1">HL-2020</strain>
        <tissue evidence="1">Leaf</tissue>
    </source>
</reference>
<sequence>MITALAPSNMKIKVVAPPDFRQLLSSSSLSILTNAFAVKVIGKITKNGSTTKPSIIGRVSKIWLYLSLQQDLRAEYSPFKYETWITRNHCIDHVEMT</sequence>
<organism evidence="1 2">
    <name type="scientific">Coptis chinensis</name>
    <dbReference type="NCBI Taxonomy" id="261450"/>
    <lineage>
        <taxon>Eukaryota</taxon>
        <taxon>Viridiplantae</taxon>
        <taxon>Streptophyta</taxon>
        <taxon>Embryophyta</taxon>
        <taxon>Tracheophyta</taxon>
        <taxon>Spermatophyta</taxon>
        <taxon>Magnoliopsida</taxon>
        <taxon>Ranunculales</taxon>
        <taxon>Ranunculaceae</taxon>
        <taxon>Coptidoideae</taxon>
        <taxon>Coptis</taxon>
    </lineage>
</organism>
<evidence type="ECO:0000313" key="1">
    <source>
        <dbReference type="EMBL" id="KAF9599957.1"/>
    </source>
</evidence>
<name>A0A835HKF4_9MAGN</name>
<dbReference type="AlphaFoldDB" id="A0A835HKF4"/>
<protein>
    <submittedName>
        <fullName evidence="1">Uncharacterized protein</fullName>
    </submittedName>
</protein>
<dbReference type="EMBL" id="JADFTS010000006">
    <property type="protein sequence ID" value="KAF9599957.1"/>
    <property type="molecule type" value="Genomic_DNA"/>
</dbReference>
<comment type="caution">
    <text evidence="1">The sequence shown here is derived from an EMBL/GenBank/DDBJ whole genome shotgun (WGS) entry which is preliminary data.</text>
</comment>
<dbReference type="Proteomes" id="UP000631114">
    <property type="component" value="Unassembled WGS sequence"/>
</dbReference>
<proteinExistence type="predicted"/>